<dbReference type="Proteomes" id="UP000824469">
    <property type="component" value="Unassembled WGS sequence"/>
</dbReference>
<proteinExistence type="predicted"/>
<name>A0AA38BQS6_TAXCH</name>
<dbReference type="EMBL" id="JAHRHJ020003813">
    <property type="protein sequence ID" value="KAH9287807.1"/>
    <property type="molecule type" value="Genomic_DNA"/>
</dbReference>
<reference evidence="1 2" key="1">
    <citation type="journal article" date="2021" name="Nat. Plants">
        <title>The Taxus genome provides insights into paclitaxel biosynthesis.</title>
        <authorList>
            <person name="Xiong X."/>
            <person name="Gou J."/>
            <person name="Liao Q."/>
            <person name="Li Y."/>
            <person name="Zhou Q."/>
            <person name="Bi G."/>
            <person name="Li C."/>
            <person name="Du R."/>
            <person name="Wang X."/>
            <person name="Sun T."/>
            <person name="Guo L."/>
            <person name="Liang H."/>
            <person name="Lu P."/>
            <person name="Wu Y."/>
            <person name="Zhang Z."/>
            <person name="Ro D.K."/>
            <person name="Shang Y."/>
            <person name="Huang S."/>
            <person name="Yan J."/>
        </authorList>
    </citation>
    <scope>NUCLEOTIDE SEQUENCE [LARGE SCALE GENOMIC DNA]</scope>
    <source>
        <strain evidence="1">Ta-2019</strain>
    </source>
</reference>
<protein>
    <submittedName>
        <fullName evidence="1">Uncharacterized protein</fullName>
    </submittedName>
</protein>
<dbReference type="AlphaFoldDB" id="A0AA38BQS6"/>
<keyword evidence="2" id="KW-1185">Reference proteome</keyword>
<evidence type="ECO:0000313" key="2">
    <source>
        <dbReference type="Proteomes" id="UP000824469"/>
    </source>
</evidence>
<organism evidence="1 2">
    <name type="scientific">Taxus chinensis</name>
    <name type="common">Chinese yew</name>
    <name type="synonym">Taxus wallichiana var. chinensis</name>
    <dbReference type="NCBI Taxonomy" id="29808"/>
    <lineage>
        <taxon>Eukaryota</taxon>
        <taxon>Viridiplantae</taxon>
        <taxon>Streptophyta</taxon>
        <taxon>Embryophyta</taxon>
        <taxon>Tracheophyta</taxon>
        <taxon>Spermatophyta</taxon>
        <taxon>Pinopsida</taxon>
        <taxon>Pinidae</taxon>
        <taxon>Conifers II</taxon>
        <taxon>Cupressales</taxon>
        <taxon>Taxaceae</taxon>
        <taxon>Taxus</taxon>
    </lineage>
</organism>
<evidence type="ECO:0000313" key="1">
    <source>
        <dbReference type="EMBL" id="KAH9287807.1"/>
    </source>
</evidence>
<comment type="caution">
    <text evidence="1">The sequence shown here is derived from an EMBL/GenBank/DDBJ whole genome shotgun (WGS) entry which is preliminary data.</text>
</comment>
<gene>
    <name evidence="1" type="ORF">KI387_031924</name>
</gene>
<accession>A0AA38BQS6</accession>
<feature type="non-terminal residue" evidence="1">
    <location>
        <position position="160"/>
    </location>
</feature>
<sequence length="160" mass="17956">MDSVKVEVDLKEIHLAKLSEKEGEAEAKAVDLNCELDKVSFKLEPTIVVGTKVKDNTSYLCQTIQNLTVEAKEAKVAEAVALNQINDLSRRENTVASLFNSEISLSQFDFNSLSRLVDKKVVAVMAQKHVTKSWEEETLSKLQVANREIEGKRFNYQALL</sequence>